<dbReference type="AlphaFoldDB" id="A0A840VFK8"/>
<name>A0A840VFK8_9BACT</name>
<dbReference type="Gene3D" id="3.40.50.720">
    <property type="entry name" value="NAD(P)-binding Rossmann-like Domain"/>
    <property type="match status" value="1"/>
</dbReference>
<comment type="pathway">
    <text evidence="3 10">Carbohydrate metabolism; galactose metabolism.</text>
</comment>
<evidence type="ECO:0000256" key="9">
    <source>
        <dbReference type="ARBA" id="ARBA00023277"/>
    </source>
</evidence>
<proteinExistence type="inferred from homology"/>
<organism evidence="12 13">
    <name type="scientific">Haloferula luteola</name>
    <dbReference type="NCBI Taxonomy" id="595692"/>
    <lineage>
        <taxon>Bacteria</taxon>
        <taxon>Pseudomonadati</taxon>
        <taxon>Verrucomicrobiota</taxon>
        <taxon>Verrucomicrobiia</taxon>
        <taxon>Verrucomicrobiales</taxon>
        <taxon>Verrucomicrobiaceae</taxon>
        <taxon>Haloferula</taxon>
    </lineage>
</organism>
<evidence type="ECO:0000259" key="11">
    <source>
        <dbReference type="Pfam" id="PF01370"/>
    </source>
</evidence>
<keyword evidence="7 10" id="KW-0520">NAD</keyword>
<keyword evidence="8 10" id="KW-0413">Isomerase</keyword>
<dbReference type="PANTHER" id="PTHR43725">
    <property type="entry name" value="UDP-GLUCOSE 4-EPIMERASE"/>
    <property type="match status" value="1"/>
</dbReference>
<dbReference type="InterPro" id="IPR036291">
    <property type="entry name" value="NAD(P)-bd_dom_sf"/>
</dbReference>
<comment type="caution">
    <text evidence="12">The sequence shown here is derived from an EMBL/GenBank/DDBJ whole genome shotgun (WGS) entry which is preliminary data.</text>
</comment>
<dbReference type="RefSeq" id="WP_184019775.1">
    <property type="nucleotide sequence ID" value="NZ_JACHFD010000014.1"/>
</dbReference>
<dbReference type="EC" id="5.1.3.2" evidence="5 10"/>
<dbReference type="InterPro" id="IPR001509">
    <property type="entry name" value="Epimerase_deHydtase"/>
</dbReference>
<dbReference type="Gene3D" id="3.90.25.10">
    <property type="entry name" value="UDP-galactose 4-epimerase, domain 1"/>
    <property type="match status" value="1"/>
</dbReference>
<evidence type="ECO:0000313" key="12">
    <source>
        <dbReference type="EMBL" id="MBB5352600.1"/>
    </source>
</evidence>
<evidence type="ECO:0000256" key="6">
    <source>
        <dbReference type="ARBA" id="ARBA00018569"/>
    </source>
</evidence>
<comment type="cofactor">
    <cofactor evidence="2 10">
        <name>NAD(+)</name>
        <dbReference type="ChEBI" id="CHEBI:57540"/>
    </cofactor>
</comment>
<evidence type="ECO:0000313" key="13">
    <source>
        <dbReference type="Proteomes" id="UP000557717"/>
    </source>
</evidence>
<evidence type="ECO:0000256" key="2">
    <source>
        <dbReference type="ARBA" id="ARBA00001911"/>
    </source>
</evidence>
<reference evidence="12 13" key="1">
    <citation type="submission" date="2020-08" db="EMBL/GenBank/DDBJ databases">
        <title>Genomic Encyclopedia of Type Strains, Phase IV (KMG-IV): sequencing the most valuable type-strain genomes for metagenomic binning, comparative biology and taxonomic classification.</title>
        <authorList>
            <person name="Goeker M."/>
        </authorList>
    </citation>
    <scope>NUCLEOTIDE SEQUENCE [LARGE SCALE GENOMIC DNA]</scope>
    <source>
        <strain evidence="12 13">YC6886</strain>
    </source>
</reference>
<feature type="domain" description="NAD-dependent epimerase/dehydratase" evidence="11">
    <location>
        <begin position="7"/>
        <end position="256"/>
    </location>
</feature>
<dbReference type="InterPro" id="IPR005886">
    <property type="entry name" value="UDP_G4E"/>
</dbReference>
<keyword evidence="9 10" id="KW-0119">Carbohydrate metabolism</keyword>
<keyword evidence="13" id="KW-1185">Reference proteome</keyword>
<dbReference type="Proteomes" id="UP000557717">
    <property type="component" value="Unassembled WGS sequence"/>
</dbReference>
<dbReference type="SUPFAM" id="SSF51735">
    <property type="entry name" value="NAD(P)-binding Rossmann-fold domains"/>
    <property type="match status" value="1"/>
</dbReference>
<evidence type="ECO:0000256" key="3">
    <source>
        <dbReference type="ARBA" id="ARBA00004947"/>
    </source>
</evidence>
<evidence type="ECO:0000256" key="5">
    <source>
        <dbReference type="ARBA" id="ARBA00013189"/>
    </source>
</evidence>
<gene>
    <name evidence="12" type="ORF">HNR46_002848</name>
</gene>
<dbReference type="Pfam" id="PF01370">
    <property type="entry name" value="Epimerase"/>
    <property type="match status" value="1"/>
</dbReference>
<evidence type="ECO:0000256" key="7">
    <source>
        <dbReference type="ARBA" id="ARBA00023027"/>
    </source>
</evidence>
<dbReference type="GO" id="GO:0006012">
    <property type="term" value="P:galactose metabolic process"/>
    <property type="evidence" value="ECO:0007669"/>
    <property type="project" value="UniProtKB-UniPathway"/>
</dbReference>
<comment type="catalytic activity">
    <reaction evidence="1 10">
        <text>UDP-alpha-D-glucose = UDP-alpha-D-galactose</text>
        <dbReference type="Rhea" id="RHEA:22168"/>
        <dbReference type="ChEBI" id="CHEBI:58885"/>
        <dbReference type="ChEBI" id="CHEBI:66914"/>
        <dbReference type="EC" id="5.1.3.2"/>
    </reaction>
</comment>
<evidence type="ECO:0000256" key="8">
    <source>
        <dbReference type="ARBA" id="ARBA00023235"/>
    </source>
</evidence>
<dbReference type="GO" id="GO:0003978">
    <property type="term" value="F:UDP-glucose 4-epimerase activity"/>
    <property type="evidence" value="ECO:0007669"/>
    <property type="project" value="UniProtKB-UniRule"/>
</dbReference>
<evidence type="ECO:0000256" key="10">
    <source>
        <dbReference type="RuleBase" id="RU366046"/>
    </source>
</evidence>
<protein>
    <recommendedName>
        <fullName evidence="6 10">UDP-glucose 4-epimerase</fullName>
        <ecNumber evidence="5 10">5.1.3.2</ecNumber>
    </recommendedName>
</protein>
<comment type="subunit">
    <text evidence="10">Homodimer.</text>
</comment>
<evidence type="ECO:0000256" key="1">
    <source>
        <dbReference type="ARBA" id="ARBA00000083"/>
    </source>
</evidence>
<dbReference type="PANTHER" id="PTHR43725:SF53">
    <property type="entry name" value="UDP-ARABINOSE 4-EPIMERASE 1"/>
    <property type="match status" value="1"/>
</dbReference>
<comment type="similarity">
    <text evidence="4 10">Belongs to the NAD(P)-dependent epimerase/dehydratase family.</text>
</comment>
<evidence type="ECO:0000256" key="4">
    <source>
        <dbReference type="ARBA" id="ARBA00007637"/>
    </source>
</evidence>
<dbReference type="EMBL" id="JACHFD010000014">
    <property type="protein sequence ID" value="MBB5352600.1"/>
    <property type="molecule type" value="Genomic_DNA"/>
</dbReference>
<dbReference type="UniPathway" id="UPA00214"/>
<accession>A0A840VFK8</accession>
<dbReference type="NCBIfam" id="TIGR01179">
    <property type="entry name" value="galE"/>
    <property type="match status" value="1"/>
</dbReference>
<sequence length="335" mass="36662">MNSDSPILVTGGAGYIGSHTVRLLAEQGRRVVVLDNLVFGHREAIVSEGVEFVQGAVGDRELLKDLFTQHQFSAVVHFAAYAYVGESVTNPLKYYRNNTAEPLTLLEVMQEFGCKNFVFSSTCATYGVPASIPIVESNPQDPINPYGRSKLMLEWVLRDCDSAWGLKSACLRYFNASGAAEDGLIGEDHDPETHLIPRVLMAVTGEISHLDVFGTDYPTPDGTCIRDYIHVNDLAGAHAKALDFLAGGGDSVRCNLGTGVGVSVRQIIDAVEEVTGKEVPVQYGPRREGDPPQLLADPSYARDTLGWEAQHKDVRDMVRSAWAWMNGPHQGRYPR</sequence>
<dbReference type="CDD" id="cd05247">
    <property type="entry name" value="UDP_G4E_1_SDR_e"/>
    <property type="match status" value="1"/>
</dbReference>